<dbReference type="Pfam" id="PF09375">
    <property type="entry name" value="Peptidase_M75"/>
    <property type="match status" value="1"/>
</dbReference>
<feature type="chain" id="PRO_5015038349" evidence="3">
    <location>
        <begin position="28"/>
        <end position="420"/>
    </location>
</feature>
<evidence type="ECO:0000256" key="3">
    <source>
        <dbReference type="SAM" id="SignalP"/>
    </source>
</evidence>
<dbReference type="OrthoDB" id="9764688at2"/>
<dbReference type="AlphaFoldDB" id="A0A0F5LRG5"/>
<evidence type="ECO:0000313" key="7">
    <source>
        <dbReference type="EMBL" id="SHE82049.1"/>
    </source>
</evidence>
<evidence type="ECO:0000259" key="4">
    <source>
        <dbReference type="Pfam" id="PF09375"/>
    </source>
</evidence>
<gene>
    <name evidence="7" type="ORF">SAMN02745223_01132</name>
    <name evidence="5" type="ORF">VW29_11210</name>
    <name evidence="6" type="ORF">VW29_11315</name>
</gene>
<dbReference type="STRING" id="1121477.SAMN02745223_01132"/>
<proteinExistence type="predicted"/>
<evidence type="ECO:0000313" key="9">
    <source>
        <dbReference type="Proteomes" id="UP000184533"/>
    </source>
</evidence>
<dbReference type="CDD" id="cd14657">
    <property type="entry name" value="Imelysin_IrpA-like"/>
    <property type="match status" value="1"/>
</dbReference>
<accession>A0A0F5LRG5</accession>
<evidence type="ECO:0000256" key="2">
    <source>
        <dbReference type="ARBA" id="ARBA00022729"/>
    </source>
</evidence>
<reference evidence="7 9" key="2">
    <citation type="submission" date="2016-11" db="EMBL/GenBank/DDBJ databases">
        <authorList>
            <person name="Jaros S."/>
            <person name="Januszkiewicz K."/>
            <person name="Wedrychowicz H."/>
        </authorList>
    </citation>
    <scope>NUCLEOTIDE SEQUENCE [LARGE SCALE GENOMIC DNA]</scope>
    <source>
        <strain evidence="7 9">DSM 17137</strain>
    </source>
</reference>
<dbReference type="InterPro" id="IPR038352">
    <property type="entry name" value="Imelysin_sf"/>
</dbReference>
<dbReference type="EMBL" id="LAJF01000079">
    <property type="protein sequence ID" value="KKB84247.1"/>
    <property type="molecule type" value="Genomic_DNA"/>
</dbReference>
<evidence type="ECO:0000256" key="1">
    <source>
        <dbReference type="ARBA" id="ARBA00004196"/>
    </source>
</evidence>
<keyword evidence="2 3" id="KW-0732">Signal</keyword>
<dbReference type="GO" id="GO:0030313">
    <property type="term" value="C:cell envelope"/>
    <property type="evidence" value="ECO:0007669"/>
    <property type="project" value="UniProtKB-SubCell"/>
</dbReference>
<comment type="subcellular location">
    <subcellularLocation>
        <location evidence="1">Cell envelope</location>
    </subcellularLocation>
</comment>
<dbReference type="Proteomes" id="UP000033608">
    <property type="component" value="Unassembled WGS sequence"/>
</dbReference>
<evidence type="ECO:0000313" key="8">
    <source>
        <dbReference type="Proteomes" id="UP000033608"/>
    </source>
</evidence>
<sequence>MISSGQRTLRSFAIALALSVAPIAAYAQQPAESAVLASYADIAHAGFEDALITARTLDAAIDALIADPSVATLTAARDAWKAARIPYQQTEAFRFGNPIVDEWEGRVNAWPLDEGLIDYVDASYGSESDSNALYVANVIANPILTVDGVAVDATEITPALLQDSLQEAAGIEANVATGYHAIEFLLWGQDLNGTGPGAGNRPFTDYSTADHADRRAAYLKAASTLLVSDLEEMVGNWTTDGAARAALPELGIAAILTGMGSLSFGEVAGERMKLGLLLHDPEEEHDCFSDNTHMSHLNDAIGVRNVYEGKYTRVDGTVVEGPSLSNLIAARDAALDTEITALLDDTVARMNVMVARAEAGEAYDQQIGEGNVEGNAVVQAAIDGLIAQTRGIERAVALLELADVTIEDSDSLSNPDAVFQ</sequence>
<dbReference type="EMBL" id="LAJF01000079">
    <property type="protein sequence ID" value="KKB84268.1"/>
    <property type="molecule type" value="Genomic_DNA"/>
</dbReference>
<dbReference type="RefSeq" id="WP_046135409.1">
    <property type="nucleotide sequence ID" value="NZ_FQVC01000003.1"/>
</dbReference>
<evidence type="ECO:0000313" key="5">
    <source>
        <dbReference type="EMBL" id="KKB84247.1"/>
    </source>
</evidence>
<protein>
    <submittedName>
        <fullName evidence="5">Peptidase</fullName>
    </submittedName>
    <submittedName>
        <fullName evidence="7">Putative iron-regulated protein</fullName>
    </submittedName>
</protein>
<reference evidence="5 8" key="1">
    <citation type="submission" date="2015-03" db="EMBL/GenBank/DDBJ databases">
        <authorList>
            <person name="Hassan Y.I."/>
            <person name="Lepp D."/>
            <person name="Zhou T."/>
        </authorList>
    </citation>
    <scope>NUCLEOTIDE SEQUENCE [LARGE SCALE GENOMIC DNA]</scope>
    <source>
        <strain evidence="5 8">DSM 17137</strain>
    </source>
</reference>
<evidence type="ECO:0000313" key="6">
    <source>
        <dbReference type="EMBL" id="KKB84268.1"/>
    </source>
</evidence>
<dbReference type="Gene3D" id="1.20.1420.20">
    <property type="entry name" value="M75 peptidase, HXXE motif"/>
    <property type="match status" value="1"/>
</dbReference>
<keyword evidence="8" id="KW-1185">Reference proteome</keyword>
<dbReference type="InterPro" id="IPR018976">
    <property type="entry name" value="Imelysin-like"/>
</dbReference>
<organism evidence="5 8">
    <name type="scientific">Devosia limi DSM 17137</name>
    <dbReference type="NCBI Taxonomy" id="1121477"/>
    <lineage>
        <taxon>Bacteria</taxon>
        <taxon>Pseudomonadati</taxon>
        <taxon>Pseudomonadota</taxon>
        <taxon>Alphaproteobacteria</taxon>
        <taxon>Hyphomicrobiales</taxon>
        <taxon>Devosiaceae</taxon>
        <taxon>Devosia</taxon>
    </lineage>
</organism>
<name>A0A0F5LRG5_9HYPH</name>
<dbReference type="EMBL" id="FQVC01000003">
    <property type="protein sequence ID" value="SHE82049.1"/>
    <property type="molecule type" value="Genomic_DNA"/>
</dbReference>
<dbReference type="PATRIC" id="fig|1121477.3.peg.3379"/>
<feature type="signal peptide" evidence="3">
    <location>
        <begin position="1"/>
        <end position="27"/>
    </location>
</feature>
<feature type="domain" description="Imelysin-like" evidence="4">
    <location>
        <begin position="43"/>
        <end position="390"/>
    </location>
</feature>
<dbReference type="Proteomes" id="UP000184533">
    <property type="component" value="Unassembled WGS sequence"/>
</dbReference>